<evidence type="ECO:0000256" key="5">
    <source>
        <dbReference type="ARBA" id="ARBA00034531"/>
    </source>
</evidence>
<gene>
    <name evidence="9" type="ORF">SAMN05216576_10750</name>
</gene>
<dbReference type="PANTHER" id="PTHR39560">
    <property type="entry name" value="PROTEIN ADENYLYLTRANSFERASE FIC-RELATED"/>
    <property type="match status" value="1"/>
</dbReference>
<sequence length="302" mass="33656">MKGHANFRSIQLDNHFGITDQAIIREADALFSTLRATEGLPKGAFDQAHLKSIHKHLLGDMYPWAGDFRKDSIQVGDHYAESVAPPALVEMEVGRVLKALGNEDPQGMTLSEFSAKMANYYVKLYAISPFADGNARAIRSLLDAYSEQNGMQIKWGEMPAEAFHAATRQALQGNHEGIRQMFRAAVDYEDLADKFAISAIQEKIVQIRQKVGLNDQHMPSNMSASSEHVKRFAHYAVQVASKDLEMYAKGSKQTLRDWESTSIQADADNHLKRGADSPSVLREALSKIAQDEAKPKPKYPRL</sequence>
<dbReference type="InterPro" id="IPR003812">
    <property type="entry name" value="Fido"/>
</dbReference>
<evidence type="ECO:0000256" key="4">
    <source>
        <dbReference type="ARBA" id="ARBA00022840"/>
    </source>
</evidence>
<dbReference type="GO" id="GO:0070733">
    <property type="term" value="F:AMPylase activity"/>
    <property type="evidence" value="ECO:0007669"/>
    <property type="project" value="UniProtKB-EC"/>
</dbReference>
<evidence type="ECO:0000256" key="3">
    <source>
        <dbReference type="ARBA" id="ARBA00022741"/>
    </source>
</evidence>
<keyword evidence="10" id="KW-1185">Reference proteome</keyword>
<dbReference type="EC" id="2.7.7.108" evidence="5"/>
<evidence type="ECO:0000313" key="10">
    <source>
        <dbReference type="Proteomes" id="UP000199467"/>
    </source>
</evidence>
<evidence type="ECO:0000256" key="6">
    <source>
        <dbReference type="ARBA" id="ARBA00047939"/>
    </source>
</evidence>
<evidence type="ECO:0000313" key="9">
    <source>
        <dbReference type="EMBL" id="SDC82487.1"/>
    </source>
</evidence>
<dbReference type="RefSeq" id="WP_017362209.1">
    <property type="nucleotide sequence ID" value="NZ_FMZQ01000007.1"/>
</dbReference>
<dbReference type="EMBL" id="FMZQ01000007">
    <property type="protein sequence ID" value="SDC82487.1"/>
    <property type="molecule type" value="Genomic_DNA"/>
</dbReference>
<evidence type="ECO:0000256" key="1">
    <source>
        <dbReference type="ARBA" id="ARBA00022679"/>
    </source>
</evidence>
<protein>
    <recommendedName>
        <fullName evidence="5">protein adenylyltransferase</fullName>
        <ecNumber evidence="5">2.7.7.108</ecNumber>
    </recommendedName>
</protein>
<name>A0A1G6PSW8_9GAMM</name>
<keyword evidence="3" id="KW-0547">Nucleotide-binding</keyword>
<evidence type="ECO:0000259" key="8">
    <source>
        <dbReference type="PROSITE" id="PS51459"/>
    </source>
</evidence>
<keyword evidence="2" id="KW-0548">Nucleotidyltransferase</keyword>
<dbReference type="Gene3D" id="1.10.3290.10">
    <property type="entry name" value="Fido-like domain"/>
    <property type="match status" value="1"/>
</dbReference>
<keyword evidence="1" id="KW-0808">Transferase</keyword>
<reference evidence="10" key="1">
    <citation type="submission" date="2016-10" db="EMBL/GenBank/DDBJ databases">
        <authorList>
            <person name="Varghese N."/>
            <person name="Submissions S."/>
        </authorList>
    </citation>
    <scope>NUCLEOTIDE SEQUENCE [LARGE SCALE GENOMIC DNA]</scope>
    <source>
        <strain evidence="10">DSM 26382</strain>
    </source>
</reference>
<dbReference type="Pfam" id="PF02661">
    <property type="entry name" value="Fic"/>
    <property type="match status" value="1"/>
</dbReference>
<dbReference type="GO" id="GO:0051302">
    <property type="term" value="P:regulation of cell division"/>
    <property type="evidence" value="ECO:0007669"/>
    <property type="project" value="TreeGrafter"/>
</dbReference>
<evidence type="ECO:0000256" key="2">
    <source>
        <dbReference type="ARBA" id="ARBA00022695"/>
    </source>
</evidence>
<dbReference type="Proteomes" id="UP000199467">
    <property type="component" value="Unassembled WGS sequence"/>
</dbReference>
<dbReference type="AlphaFoldDB" id="A0A1G6PSW8"/>
<proteinExistence type="predicted"/>
<evidence type="ECO:0000256" key="7">
    <source>
        <dbReference type="ARBA" id="ARBA00048696"/>
    </source>
</evidence>
<comment type="catalytic activity">
    <reaction evidence="7">
        <text>L-tyrosyl-[protein] + ATP = O-(5'-adenylyl)-L-tyrosyl-[protein] + diphosphate</text>
        <dbReference type="Rhea" id="RHEA:54288"/>
        <dbReference type="Rhea" id="RHEA-COMP:10136"/>
        <dbReference type="Rhea" id="RHEA-COMP:13846"/>
        <dbReference type="ChEBI" id="CHEBI:30616"/>
        <dbReference type="ChEBI" id="CHEBI:33019"/>
        <dbReference type="ChEBI" id="CHEBI:46858"/>
        <dbReference type="ChEBI" id="CHEBI:83624"/>
        <dbReference type="EC" id="2.7.7.108"/>
    </reaction>
</comment>
<accession>A0A1G6PSW8</accession>
<dbReference type="InterPro" id="IPR036597">
    <property type="entry name" value="Fido-like_dom_sf"/>
</dbReference>
<feature type="domain" description="Fido" evidence="8">
    <location>
        <begin position="45"/>
        <end position="197"/>
    </location>
</feature>
<dbReference type="PROSITE" id="PS51459">
    <property type="entry name" value="FIDO"/>
    <property type="match status" value="1"/>
</dbReference>
<comment type="catalytic activity">
    <reaction evidence="6">
        <text>L-threonyl-[protein] + ATP = 3-O-(5'-adenylyl)-L-threonyl-[protein] + diphosphate</text>
        <dbReference type="Rhea" id="RHEA:54292"/>
        <dbReference type="Rhea" id="RHEA-COMP:11060"/>
        <dbReference type="Rhea" id="RHEA-COMP:13847"/>
        <dbReference type="ChEBI" id="CHEBI:30013"/>
        <dbReference type="ChEBI" id="CHEBI:30616"/>
        <dbReference type="ChEBI" id="CHEBI:33019"/>
        <dbReference type="ChEBI" id="CHEBI:138113"/>
        <dbReference type="EC" id="2.7.7.108"/>
    </reaction>
</comment>
<dbReference type="PANTHER" id="PTHR39560:SF1">
    <property type="entry name" value="PROTEIN ADENYLYLTRANSFERASE FIC-RELATED"/>
    <property type="match status" value="1"/>
</dbReference>
<dbReference type="GO" id="GO:0005524">
    <property type="term" value="F:ATP binding"/>
    <property type="evidence" value="ECO:0007669"/>
    <property type="project" value="UniProtKB-KW"/>
</dbReference>
<organism evidence="9 10">
    <name type="scientific">Ectopseudomonas chengduensis</name>
    <dbReference type="NCBI Taxonomy" id="489632"/>
    <lineage>
        <taxon>Bacteria</taxon>
        <taxon>Pseudomonadati</taxon>
        <taxon>Pseudomonadota</taxon>
        <taxon>Gammaproteobacteria</taxon>
        <taxon>Pseudomonadales</taxon>
        <taxon>Pseudomonadaceae</taxon>
        <taxon>Ectopseudomonas</taxon>
    </lineage>
</organism>
<keyword evidence="4" id="KW-0067">ATP-binding</keyword>
<dbReference type="SUPFAM" id="SSF140931">
    <property type="entry name" value="Fic-like"/>
    <property type="match status" value="1"/>
</dbReference>
<dbReference type="GeneID" id="57609158"/>